<dbReference type="InterPro" id="IPR025665">
    <property type="entry name" value="Beta-barrel_OMP_2"/>
</dbReference>
<organism evidence="3 4">
    <name type="scientific">Sphingobacterium faecale</name>
    <dbReference type="NCBI Taxonomy" id="2803775"/>
    <lineage>
        <taxon>Bacteria</taxon>
        <taxon>Pseudomonadati</taxon>
        <taxon>Bacteroidota</taxon>
        <taxon>Sphingobacteriia</taxon>
        <taxon>Sphingobacteriales</taxon>
        <taxon>Sphingobacteriaceae</taxon>
        <taxon>Sphingobacterium</taxon>
    </lineage>
</organism>
<dbReference type="InterPro" id="IPR011250">
    <property type="entry name" value="OMP/PagP_B-barrel"/>
</dbReference>
<feature type="chain" id="PRO_5046266424" evidence="1">
    <location>
        <begin position="21"/>
        <end position="256"/>
    </location>
</feature>
<dbReference type="RefSeq" id="WP_202104347.1">
    <property type="nucleotide sequence ID" value="NZ_JAERTY010000010.1"/>
</dbReference>
<proteinExistence type="predicted"/>
<accession>A0ABS1R7X0</accession>
<gene>
    <name evidence="3" type="ORF">JKG61_17985</name>
</gene>
<evidence type="ECO:0000256" key="1">
    <source>
        <dbReference type="SAM" id="SignalP"/>
    </source>
</evidence>
<dbReference type="Pfam" id="PF13568">
    <property type="entry name" value="OMP_b-brl_2"/>
    <property type="match status" value="1"/>
</dbReference>
<reference evidence="3 4" key="1">
    <citation type="submission" date="2021-01" db="EMBL/GenBank/DDBJ databases">
        <title>C459-1 draft genome sequence.</title>
        <authorList>
            <person name="Zhang X.-F."/>
        </authorList>
    </citation>
    <scope>NUCLEOTIDE SEQUENCE [LARGE SCALE GENOMIC DNA]</scope>
    <source>
        <strain evidence="4">C459-1</strain>
    </source>
</reference>
<feature type="domain" description="Outer membrane protein beta-barrel" evidence="2">
    <location>
        <begin position="23"/>
        <end position="233"/>
    </location>
</feature>
<dbReference type="EMBL" id="JAERTY010000010">
    <property type="protein sequence ID" value="MBL1410654.1"/>
    <property type="molecule type" value="Genomic_DNA"/>
</dbReference>
<evidence type="ECO:0000259" key="2">
    <source>
        <dbReference type="Pfam" id="PF13568"/>
    </source>
</evidence>
<evidence type="ECO:0000313" key="4">
    <source>
        <dbReference type="Proteomes" id="UP000625283"/>
    </source>
</evidence>
<evidence type="ECO:0000313" key="3">
    <source>
        <dbReference type="EMBL" id="MBL1410654.1"/>
    </source>
</evidence>
<sequence>MNRILYIVTVFLTIATSAQAQERVEDKNSNFFNTNMDYGVQAHFSIGGSSPLGFPNTIRKIDSFNPGFKFGLEANATKWVDEKWGVRVGLRFEEKGMKTKAKVKNYLTEIVKDNSKVRGYYTGSVETNVSNTYLTVPVLAVYKLTDDWNLYGGLYFSSLLDNTFDGYVSDGYLRQDTPTGTKVTFEDGSQAAYDFSENVRKFQWGTQLGAEWKMNKHFKLLSDVTYGFNNIFEKDFSSIDFSMHNIYLNVGFGYRF</sequence>
<dbReference type="Proteomes" id="UP000625283">
    <property type="component" value="Unassembled WGS sequence"/>
</dbReference>
<protein>
    <submittedName>
        <fullName evidence="3">PorT family protein</fullName>
    </submittedName>
</protein>
<feature type="signal peptide" evidence="1">
    <location>
        <begin position="1"/>
        <end position="20"/>
    </location>
</feature>
<keyword evidence="1" id="KW-0732">Signal</keyword>
<keyword evidence="4" id="KW-1185">Reference proteome</keyword>
<dbReference type="SUPFAM" id="SSF56925">
    <property type="entry name" value="OMPA-like"/>
    <property type="match status" value="1"/>
</dbReference>
<comment type="caution">
    <text evidence="3">The sequence shown here is derived from an EMBL/GenBank/DDBJ whole genome shotgun (WGS) entry which is preliminary data.</text>
</comment>
<name>A0ABS1R7X0_9SPHI</name>